<sequence>MNDQSKFKDQLRQHLTFIYGDAFQEDFVTDINDLVIKWQSNEQEKSEPLTEENIYLIAYGDSIQKEDEAPLATLHHFLKEETDGIITDVHLLPMFPYTSDDGFSVVDYREINPDYGTWQDIEAFSEDFRLMFDFVANHISKSSSWFKKYLEDDPEYAKYFIEKDEAFDASEVVRPRTSPLFHSYESKQGKKTAWTTFSEDQVDVNFRHFPVLLEMTEILLEYIAKGASSIRLDAIGFIWKKSGSTSIHLPEAHEIIKLWHTITEKVDSEVQIITETNVPHKENISYFGSGTDEAHMVYQFTLPPLVQYSFATKNAAKLTNWAKTIEKISDQATYFNFLASHDGIGVRPVEGILNDEELGVLLEKVEQNGGAVSYKSNPDGSKSPYELNINYMDMLKDKEDSLEIHVKKALAAHAILLSFIGVPAIYYHSLFGSQNDREGLEKSGINRRINREKLSYDSLKAEFQEEGRRRLVFEGMKDMIKVRQSSSAFSPFADQEVLTDDERLFSLIRSNKQTDEKVFFSVNVSDEPVDLDLPFSGENLYASNKLSKKLALDPYEFVWIKD</sequence>
<gene>
    <name evidence="7" type="ORF">APU01nite_14770</name>
    <name evidence="8" type="ORF">SAMN04488100_11212</name>
</gene>
<evidence type="ECO:0000256" key="1">
    <source>
        <dbReference type="ARBA" id="ARBA00008452"/>
    </source>
</evidence>
<dbReference type="InterPro" id="IPR006047">
    <property type="entry name" value="GH13_cat_dom"/>
</dbReference>
<dbReference type="OrthoDB" id="9805159at2"/>
<dbReference type="PANTHER" id="PTHR38784:SF1">
    <property type="entry name" value="SUCROSE PHOSPHORYLASE"/>
    <property type="match status" value="1"/>
</dbReference>
<dbReference type="InterPro" id="IPR033746">
    <property type="entry name" value="GGa_phosphorylase"/>
</dbReference>
<feature type="binding site" evidence="5">
    <location>
        <position position="100"/>
    </location>
    <ligand>
        <name>substrate</name>
    </ligand>
</feature>
<dbReference type="Gene3D" id="3.20.20.80">
    <property type="entry name" value="Glycosidases"/>
    <property type="match status" value="1"/>
</dbReference>
<comment type="similarity">
    <text evidence="1 4">Belongs to the glycosyl hydrolase 13 family. Sucrose phosphorylase subfamily.</text>
</comment>
<evidence type="ECO:0000259" key="6">
    <source>
        <dbReference type="SMART" id="SM00642"/>
    </source>
</evidence>
<reference evidence="8 9" key="1">
    <citation type="submission" date="2016-10" db="EMBL/GenBank/DDBJ databases">
        <authorList>
            <person name="de Groot N.N."/>
        </authorList>
    </citation>
    <scope>NUCLEOTIDE SEQUENCE [LARGE SCALE GENOMIC DNA]</scope>
    <source>
        <strain evidence="8 9">DSM 19182</strain>
    </source>
</reference>
<dbReference type="AlphaFoldDB" id="A0A1H7TF45"/>
<evidence type="ECO:0000313" key="10">
    <source>
        <dbReference type="Proteomes" id="UP000321425"/>
    </source>
</evidence>
<keyword evidence="10" id="KW-1185">Reference proteome</keyword>
<dbReference type="InterPro" id="IPR045857">
    <property type="entry name" value="O16G_dom_2"/>
</dbReference>
<dbReference type="Pfam" id="PF00128">
    <property type="entry name" value="Alpha-amylase"/>
    <property type="match status" value="1"/>
</dbReference>
<dbReference type="SUPFAM" id="SSF51445">
    <property type="entry name" value="(Trans)glycosidases"/>
    <property type="match status" value="1"/>
</dbReference>
<dbReference type="GO" id="GO:0009018">
    <property type="term" value="F:sucrose phosphorylase activity"/>
    <property type="evidence" value="ECO:0007669"/>
    <property type="project" value="UniProtKB-EC"/>
</dbReference>
<keyword evidence="2 4" id="KW-0328">Glycosyltransferase</keyword>
<dbReference type="PANTHER" id="PTHR38784">
    <property type="entry name" value="SUCROSE PHOSPHORYLASE"/>
    <property type="match status" value="1"/>
</dbReference>
<feature type="binding site" evidence="5">
    <location>
        <position position="138"/>
    </location>
    <ligand>
        <name>substrate</name>
    </ligand>
</feature>
<dbReference type="PIRSF" id="PIRSF003059">
    <property type="entry name" value="Sucrose_phosphorylase"/>
    <property type="match status" value="1"/>
</dbReference>
<feature type="binding site" evidence="5">
    <location>
        <begin position="231"/>
        <end position="233"/>
    </location>
    <ligand>
        <name>substrate</name>
    </ligand>
</feature>
<feature type="binding site" evidence="5">
    <location>
        <position position="447"/>
    </location>
    <ligand>
        <name>substrate</name>
    </ligand>
</feature>
<protein>
    <recommendedName>
        <fullName evidence="4">Sucrose phosphorylase</fullName>
        <ecNumber evidence="4">2.4.1.7</ecNumber>
    </recommendedName>
    <alternativeName>
        <fullName evidence="4">Sucrose glucosyltransferase</fullName>
    </alternativeName>
</protein>
<evidence type="ECO:0000313" key="7">
    <source>
        <dbReference type="EMBL" id="GEK89438.1"/>
    </source>
</evidence>
<feature type="binding site" evidence="5">
    <location>
        <begin position="341"/>
        <end position="342"/>
    </location>
    <ligand>
        <name>substrate</name>
    </ligand>
</feature>
<dbReference type="SMART" id="SM00642">
    <property type="entry name" value="Aamy"/>
    <property type="match status" value="1"/>
</dbReference>
<dbReference type="Gene3D" id="3.90.400.10">
    <property type="entry name" value="Oligo-1,6-glucosidase, Domain 2"/>
    <property type="match status" value="1"/>
</dbReference>
<dbReference type="EC" id="2.4.1.7" evidence="4"/>
<evidence type="ECO:0000256" key="3">
    <source>
        <dbReference type="ARBA" id="ARBA00022679"/>
    </source>
</evidence>
<keyword evidence="3 4" id="KW-0808">Transferase</keyword>
<organism evidence="8 9">
    <name type="scientific">Alkalibacterium putridalgicola</name>
    <dbReference type="NCBI Taxonomy" id="426703"/>
    <lineage>
        <taxon>Bacteria</taxon>
        <taxon>Bacillati</taxon>
        <taxon>Bacillota</taxon>
        <taxon>Bacilli</taxon>
        <taxon>Lactobacillales</taxon>
        <taxon>Carnobacteriaceae</taxon>
        <taxon>Alkalibacterium</taxon>
    </lineage>
</organism>
<dbReference type="EMBL" id="FOBL01000012">
    <property type="protein sequence ID" value="SEL83165.1"/>
    <property type="molecule type" value="Genomic_DNA"/>
</dbReference>
<evidence type="ECO:0000256" key="4">
    <source>
        <dbReference type="PIRNR" id="PIRNR003059"/>
    </source>
</evidence>
<dbReference type="STRING" id="426703.SAMN04488100_11212"/>
<dbReference type="EMBL" id="BJUX01000015">
    <property type="protein sequence ID" value="GEK89438.1"/>
    <property type="molecule type" value="Genomic_DNA"/>
</dbReference>
<dbReference type="CDD" id="cd11356">
    <property type="entry name" value="AmyAc_Sucrose_phosphorylase-like_1"/>
    <property type="match status" value="1"/>
</dbReference>
<dbReference type="RefSeq" id="WP_091487864.1">
    <property type="nucleotide sequence ID" value="NZ_BJUX01000015.1"/>
</dbReference>
<evidence type="ECO:0000256" key="2">
    <source>
        <dbReference type="ARBA" id="ARBA00022676"/>
    </source>
</evidence>
<evidence type="ECO:0000313" key="8">
    <source>
        <dbReference type="EMBL" id="SEL83165.1"/>
    </source>
</evidence>
<dbReference type="Proteomes" id="UP000321425">
    <property type="component" value="Unassembled WGS sequence"/>
</dbReference>
<feature type="domain" description="Glycosyl hydrolase family 13 catalytic" evidence="6">
    <location>
        <begin position="71"/>
        <end position="483"/>
    </location>
</feature>
<dbReference type="GO" id="GO:0005975">
    <property type="term" value="P:carbohydrate metabolic process"/>
    <property type="evidence" value="ECO:0007669"/>
    <property type="project" value="InterPro"/>
</dbReference>
<comment type="catalytic activity">
    <reaction evidence="4">
        <text>sucrose + phosphate = D-fructose + alpha-D-glucose 1-phosphate</text>
        <dbReference type="Rhea" id="RHEA:24048"/>
        <dbReference type="ChEBI" id="CHEBI:17992"/>
        <dbReference type="ChEBI" id="CHEBI:37721"/>
        <dbReference type="ChEBI" id="CHEBI:43474"/>
        <dbReference type="ChEBI" id="CHEBI:58601"/>
        <dbReference type="EC" id="2.4.1.7"/>
    </reaction>
</comment>
<dbReference type="InterPro" id="IPR017853">
    <property type="entry name" value="GH"/>
</dbReference>
<proteinExistence type="inferred from homology"/>
<reference evidence="7 10" key="2">
    <citation type="submission" date="2019-07" db="EMBL/GenBank/DDBJ databases">
        <title>Whole genome shotgun sequence of Alkalibacterium putridalgicola NBRC 103243.</title>
        <authorList>
            <person name="Hosoyama A."/>
            <person name="Uohara A."/>
            <person name="Ohji S."/>
            <person name="Ichikawa N."/>
        </authorList>
    </citation>
    <scope>NUCLEOTIDE SEQUENCE [LARGE SCALE GENOMIC DNA]</scope>
    <source>
        <strain evidence="7 10">NBRC 103243</strain>
    </source>
</reference>
<evidence type="ECO:0000256" key="5">
    <source>
        <dbReference type="PIRSR" id="PIRSR003059-2"/>
    </source>
</evidence>
<name>A0A1H7TF45_9LACT</name>
<accession>A0A1H7TF45</accession>
<dbReference type="InterPro" id="IPR016377">
    <property type="entry name" value="Sucrose_GGa_phosphorylase-rel"/>
</dbReference>
<dbReference type="Proteomes" id="UP000198548">
    <property type="component" value="Unassembled WGS sequence"/>
</dbReference>
<evidence type="ECO:0000313" key="9">
    <source>
        <dbReference type="Proteomes" id="UP000198548"/>
    </source>
</evidence>